<evidence type="ECO:0000313" key="2">
    <source>
        <dbReference type="Proteomes" id="UP001149954"/>
    </source>
</evidence>
<organism evidence="1 2">
    <name type="scientific">Penicillium fimorum</name>
    <dbReference type="NCBI Taxonomy" id="1882269"/>
    <lineage>
        <taxon>Eukaryota</taxon>
        <taxon>Fungi</taxon>
        <taxon>Dikarya</taxon>
        <taxon>Ascomycota</taxon>
        <taxon>Pezizomycotina</taxon>
        <taxon>Eurotiomycetes</taxon>
        <taxon>Eurotiomycetidae</taxon>
        <taxon>Eurotiales</taxon>
        <taxon>Aspergillaceae</taxon>
        <taxon>Penicillium</taxon>
    </lineage>
</organism>
<protein>
    <submittedName>
        <fullName evidence="1">Uncharacterized protein</fullName>
    </submittedName>
</protein>
<dbReference type="Proteomes" id="UP001149954">
    <property type="component" value="Unassembled WGS sequence"/>
</dbReference>
<reference evidence="1" key="2">
    <citation type="journal article" date="2023" name="IMA Fungus">
        <title>Comparative genomic study of the Penicillium genus elucidates a diverse pangenome and 15 lateral gene transfer events.</title>
        <authorList>
            <person name="Petersen C."/>
            <person name="Sorensen T."/>
            <person name="Nielsen M.R."/>
            <person name="Sondergaard T.E."/>
            <person name="Sorensen J.L."/>
            <person name="Fitzpatrick D.A."/>
            <person name="Frisvad J.C."/>
            <person name="Nielsen K.L."/>
        </authorList>
    </citation>
    <scope>NUCLEOTIDE SEQUENCE</scope>
    <source>
        <strain evidence="1">IBT 29495</strain>
    </source>
</reference>
<evidence type="ECO:0000313" key="1">
    <source>
        <dbReference type="EMBL" id="KAJ5497494.1"/>
    </source>
</evidence>
<proteinExistence type="predicted"/>
<dbReference type="EMBL" id="JAPWDS010000005">
    <property type="protein sequence ID" value="KAJ5497494.1"/>
    <property type="molecule type" value="Genomic_DNA"/>
</dbReference>
<gene>
    <name evidence="1" type="ORF">N7463_009481</name>
</gene>
<keyword evidence="2" id="KW-1185">Reference proteome</keyword>
<reference evidence="1" key="1">
    <citation type="submission" date="2022-12" db="EMBL/GenBank/DDBJ databases">
        <authorList>
            <person name="Petersen C."/>
        </authorList>
    </citation>
    <scope>NUCLEOTIDE SEQUENCE</scope>
    <source>
        <strain evidence="1">IBT 29495</strain>
    </source>
</reference>
<sequence>CSRPSDLGGCTTNTLANEPVRFLMKGDNLHILPGWLRRVVSLVRTPSLTGALKQAMALFLSLVHMRRYWADARRVMFTFAWILSCALLTLDAERVEDEPYQSCDSTPGSEEHTRLDWKITWGVKFLAKVIFGHRSLRESSKL</sequence>
<comment type="caution">
    <text evidence="1">The sequence shown here is derived from an EMBL/GenBank/DDBJ whole genome shotgun (WGS) entry which is preliminary data.</text>
</comment>
<dbReference type="AlphaFoldDB" id="A0A9W9XSC1"/>
<accession>A0A9W9XSC1</accession>
<dbReference type="OrthoDB" id="10481946at2759"/>
<name>A0A9W9XSC1_9EURO</name>
<feature type="non-terminal residue" evidence="1">
    <location>
        <position position="1"/>
    </location>
</feature>